<feature type="transmembrane region" description="Helical" evidence="2">
    <location>
        <begin position="69"/>
        <end position="89"/>
    </location>
</feature>
<protein>
    <submittedName>
        <fullName evidence="3">Uncharacterized protein</fullName>
    </submittedName>
</protein>
<feature type="transmembrane region" description="Helical" evidence="2">
    <location>
        <begin position="331"/>
        <end position="348"/>
    </location>
</feature>
<dbReference type="AlphaFoldDB" id="A0A917YST6"/>
<feature type="transmembrane region" description="Helical" evidence="2">
    <location>
        <begin position="398"/>
        <end position="422"/>
    </location>
</feature>
<name>A0A917YST6_9ACTN</name>
<accession>A0A917YST6</accession>
<feature type="transmembrane region" description="Helical" evidence="2">
    <location>
        <begin position="44"/>
        <end position="63"/>
    </location>
</feature>
<feature type="compositionally biased region" description="Low complexity" evidence="1">
    <location>
        <begin position="12"/>
        <end position="28"/>
    </location>
</feature>
<feature type="transmembrane region" description="Helical" evidence="2">
    <location>
        <begin position="547"/>
        <end position="567"/>
    </location>
</feature>
<feature type="transmembrane region" description="Helical" evidence="2">
    <location>
        <begin position="355"/>
        <end position="378"/>
    </location>
</feature>
<evidence type="ECO:0000256" key="2">
    <source>
        <dbReference type="SAM" id="Phobius"/>
    </source>
</evidence>
<feature type="transmembrane region" description="Helical" evidence="2">
    <location>
        <begin position="520"/>
        <end position="540"/>
    </location>
</feature>
<feature type="region of interest" description="Disordered" evidence="1">
    <location>
        <begin position="1"/>
        <end position="33"/>
    </location>
</feature>
<keyword evidence="2" id="KW-0812">Transmembrane</keyword>
<sequence>MAEAPPFPRSPLPSAASAASAPETGADGPAPPGPRPAWQRLTTWLPAAAVAACAGVVLGFYGVSVTDLVLFSGYVTLGLALPGLLWVRLLYRRPRALPEEVALGLTFGYALEVLASLLSRAAGVPLLVAVWPLGTYALFLAVPRLHRHWKGAPRPAPTSLRWSWGLALGVICLIGWTAADRFGAPLAPAGVLDGHEWSIQAHLAAAALTGIEPLVLSSRLAMLPILGTLVVLLGAVGRRVIGTWAGALGALAATVFVAAPSLYRGAAGVFAWEPVQSWSSPARTFGALLFASVVLVVVDLLGDRRQTRGRWVFLVVMLVAVMGAKAAYLPLLAGGLVAVVAVETVRWFSLPRRAVAALGLTGVCLAVAPAAGMSPAAGPVVRETLGRLTGLGDEAPSPAALLGVALLLTLCGAITWCGAFGLVSRPQLLLRPPVVLVLGMSATGLLLGLLLGDRHFLEGPYPYLAMVAVYGLLLVVRRARLPLRSVLLAAGTGVLAAYLVRVLCDVEVPLGRGEEVVLLYLPYLALMGVVLLVALALLAARTGGRRTFALVICLVTAAGTPAAWFAGVTPGMAPSPLVEVREVPVSAIP</sequence>
<feature type="transmembrane region" description="Helical" evidence="2">
    <location>
        <begin position="434"/>
        <end position="453"/>
    </location>
</feature>
<reference evidence="3" key="2">
    <citation type="submission" date="2020-09" db="EMBL/GenBank/DDBJ databases">
        <authorList>
            <person name="Sun Q."/>
            <person name="Zhou Y."/>
        </authorList>
    </citation>
    <scope>NUCLEOTIDE SEQUENCE</scope>
    <source>
        <strain evidence="3">CGMCC 4.7368</strain>
    </source>
</reference>
<feature type="compositionally biased region" description="Pro residues" evidence="1">
    <location>
        <begin position="1"/>
        <end position="11"/>
    </location>
</feature>
<evidence type="ECO:0000313" key="4">
    <source>
        <dbReference type="Proteomes" id="UP000646523"/>
    </source>
</evidence>
<feature type="transmembrane region" description="Helical" evidence="2">
    <location>
        <begin position="162"/>
        <end position="179"/>
    </location>
</feature>
<feature type="transmembrane region" description="Helical" evidence="2">
    <location>
        <begin position="124"/>
        <end position="142"/>
    </location>
</feature>
<feature type="transmembrane region" description="Helical" evidence="2">
    <location>
        <begin position="283"/>
        <end position="302"/>
    </location>
</feature>
<evidence type="ECO:0000256" key="1">
    <source>
        <dbReference type="SAM" id="MobiDB-lite"/>
    </source>
</evidence>
<dbReference type="Proteomes" id="UP000646523">
    <property type="component" value="Unassembled WGS sequence"/>
</dbReference>
<feature type="transmembrane region" description="Helical" evidence="2">
    <location>
        <begin position="483"/>
        <end position="500"/>
    </location>
</feature>
<dbReference type="EMBL" id="BMNH01000003">
    <property type="protein sequence ID" value="GGO65531.1"/>
    <property type="molecule type" value="Genomic_DNA"/>
</dbReference>
<proteinExistence type="predicted"/>
<keyword evidence="2" id="KW-0472">Membrane</keyword>
<feature type="transmembrane region" description="Helical" evidence="2">
    <location>
        <begin position="220"/>
        <end position="237"/>
    </location>
</feature>
<gene>
    <name evidence="3" type="ORF">GCM10012289_17440</name>
</gene>
<keyword evidence="4" id="KW-1185">Reference proteome</keyword>
<feature type="transmembrane region" description="Helical" evidence="2">
    <location>
        <begin position="459"/>
        <end position="476"/>
    </location>
</feature>
<reference evidence="3" key="1">
    <citation type="journal article" date="2014" name="Int. J. Syst. Evol. Microbiol.">
        <title>Complete genome sequence of Corynebacterium casei LMG S-19264T (=DSM 44701T), isolated from a smear-ripened cheese.</title>
        <authorList>
            <consortium name="US DOE Joint Genome Institute (JGI-PGF)"/>
            <person name="Walter F."/>
            <person name="Albersmeier A."/>
            <person name="Kalinowski J."/>
            <person name="Ruckert C."/>
        </authorList>
    </citation>
    <scope>NUCLEOTIDE SEQUENCE</scope>
    <source>
        <strain evidence="3">CGMCC 4.7368</strain>
    </source>
</reference>
<feature type="transmembrane region" description="Helical" evidence="2">
    <location>
        <begin position="309"/>
        <end position="325"/>
    </location>
</feature>
<keyword evidence="2" id="KW-1133">Transmembrane helix</keyword>
<dbReference type="RefSeq" id="WP_189123467.1">
    <property type="nucleotide sequence ID" value="NZ_BMNH01000003.1"/>
</dbReference>
<organism evidence="3 4">
    <name type="scientific">Nonomuraea cavernae</name>
    <dbReference type="NCBI Taxonomy" id="2045107"/>
    <lineage>
        <taxon>Bacteria</taxon>
        <taxon>Bacillati</taxon>
        <taxon>Actinomycetota</taxon>
        <taxon>Actinomycetes</taxon>
        <taxon>Streptosporangiales</taxon>
        <taxon>Streptosporangiaceae</taxon>
        <taxon>Nonomuraea</taxon>
    </lineage>
</organism>
<comment type="caution">
    <text evidence="3">The sequence shown here is derived from an EMBL/GenBank/DDBJ whole genome shotgun (WGS) entry which is preliminary data.</text>
</comment>
<feature type="transmembrane region" description="Helical" evidence="2">
    <location>
        <begin position="244"/>
        <end position="263"/>
    </location>
</feature>
<evidence type="ECO:0000313" key="3">
    <source>
        <dbReference type="EMBL" id="GGO65531.1"/>
    </source>
</evidence>